<sequence>MTAAIAAVAAVAEVPATSTAAAIPAVAAVAAIPATGSELEADRVAEALAVTEKAKVAAAAAAGKPLDAIQGDAPVKPEGVPDKFWDAKTGEVNYVEWNKAHTALETQFHAPTKTPEVLAAEKVIADAEAAAGVKPGEVTLASVRKEAGVEFAEKGELTAETYTKFESIGVDRATVDSTIAGMKAQGSQMTDAAHGAAEGEENYSKMLVWAEAELDEGETKKFNALITSNDESVIKGAVTDLYAKYKENVTVEGERIGGIGASSGATTFA</sequence>
<name>A0A0F8YSD1_9ZZZZ</name>
<dbReference type="EMBL" id="LAZR01067791">
    <property type="protein sequence ID" value="KKK50891.1"/>
    <property type="molecule type" value="Genomic_DNA"/>
</dbReference>
<dbReference type="AlphaFoldDB" id="A0A0F8YSD1"/>
<reference evidence="1" key="1">
    <citation type="journal article" date="2015" name="Nature">
        <title>Complex archaea that bridge the gap between prokaryotes and eukaryotes.</title>
        <authorList>
            <person name="Spang A."/>
            <person name="Saw J.H."/>
            <person name="Jorgensen S.L."/>
            <person name="Zaremba-Niedzwiedzka K."/>
            <person name="Martijn J."/>
            <person name="Lind A.E."/>
            <person name="van Eijk R."/>
            <person name="Schleper C."/>
            <person name="Guy L."/>
            <person name="Ettema T.J."/>
        </authorList>
    </citation>
    <scope>NUCLEOTIDE SEQUENCE</scope>
</reference>
<proteinExistence type="predicted"/>
<comment type="caution">
    <text evidence="1">The sequence shown here is derived from an EMBL/GenBank/DDBJ whole genome shotgun (WGS) entry which is preliminary data.</text>
</comment>
<organism evidence="1">
    <name type="scientific">marine sediment metagenome</name>
    <dbReference type="NCBI Taxonomy" id="412755"/>
    <lineage>
        <taxon>unclassified sequences</taxon>
        <taxon>metagenomes</taxon>
        <taxon>ecological metagenomes</taxon>
    </lineage>
</organism>
<protein>
    <submittedName>
        <fullName evidence="1">Uncharacterized protein</fullName>
    </submittedName>
</protein>
<gene>
    <name evidence="1" type="ORF">LCGC14_3120480</name>
</gene>
<accession>A0A0F8YSD1</accession>
<feature type="non-terminal residue" evidence="1">
    <location>
        <position position="269"/>
    </location>
</feature>
<evidence type="ECO:0000313" key="1">
    <source>
        <dbReference type="EMBL" id="KKK50891.1"/>
    </source>
</evidence>